<dbReference type="Gene3D" id="1.25.10.10">
    <property type="entry name" value="Leucine-rich Repeat Variant"/>
    <property type="match status" value="1"/>
</dbReference>
<evidence type="ECO:0000313" key="1">
    <source>
        <dbReference type="EMBL" id="KAK8889440.1"/>
    </source>
</evidence>
<dbReference type="InterPro" id="IPR011989">
    <property type="entry name" value="ARM-like"/>
</dbReference>
<dbReference type="InterPro" id="IPR016024">
    <property type="entry name" value="ARM-type_fold"/>
</dbReference>
<proteinExistence type="predicted"/>
<comment type="caution">
    <text evidence="1">The sequence shown here is derived from an EMBL/GenBank/DDBJ whole genome shotgun (WGS) entry which is preliminary data.</text>
</comment>
<organism evidence="1 2">
    <name type="scientific">Tritrichomonas musculus</name>
    <dbReference type="NCBI Taxonomy" id="1915356"/>
    <lineage>
        <taxon>Eukaryota</taxon>
        <taxon>Metamonada</taxon>
        <taxon>Parabasalia</taxon>
        <taxon>Tritrichomonadida</taxon>
        <taxon>Tritrichomonadidae</taxon>
        <taxon>Tritrichomonas</taxon>
    </lineage>
</organism>
<reference evidence="1 2" key="1">
    <citation type="submission" date="2024-04" db="EMBL/GenBank/DDBJ databases">
        <title>Tritrichomonas musculus Genome.</title>
        <authorList>
            <person name="Alves-Ferreira E."/>
            <person name="Grigg M."/>
            <person name="Lorenzi H."/>
            <person name="Galac M."/>
        </authorList>
    </citation>
    <scope>NUCLEOTIDE SEQUENCE [LARGE SCALE GENOMIC DNA]</scope>
    <source>
        <strain evidence="1 2">EAF2021</strain>
    </source>
</reference>
<dbReference type="SUPFAM" id="SSF48371">
    <property type="entry name" value="ARM repeat"/>
    <property type="match status" value="1"/>
</dbReference>
<dbReference type="Proteomes" id="UP001470230">
    <property type="component" value="Unassembled WGS sequence"/>
</dbReference>
<evidence type="ECO:0000313" key="2">
    <source>
        <dbReference type="Proteomes" id="UP001470230"/>
    </source>
</evidence>
<sequence length="463" mass="53607">MKIINTSEINEYQYDDSYILSSIKKKSPYIEENSLDNSIDIYSQTAIRENILSLQSENEFARTAALIELIKFIKCCPTDFQNIFPPEAIQLILNIFNSKVLQNSLDAINFLGFLTYFNNSFSGLILSSIFLNSMVEIIPHIQKEESFSDWCTLLANLFFDIPNYQLYQESNLSNVLTSVPEQFFCSEYLRLVMVLCSIKDITSSDSSVLLKILMDCIANLSPLYIKALSLKNLRKLLKTERKKELQNLLPPMMPLLLRILTECNDIKVVLNDLKLIRKLFCSNSIIVDYLFNVNFYNALRKVLDYDNPDVKYEVLKTIIEYIKVDSVFDQAEASIFLTYDFNSDLNNLEYKSKVLIVNLEGLLFHYLPIDSFVQSLNEDFFESIFDIFDSNDYAKVICYKFLIDLLNKVIMDHDLFSRIKTLLSNGGFLSVSENDLLNSKEEIKSLAQLFLKIFNDDRPTNEK</sequence>
<name>A0ABR2KE84_9EUKA</name>
<gene>
    <name evidence="1" type="ORF">M9Y10_034187</name>
</gene>
<protein>
    <submittedName>
        <fullName evidence="1">Uncharacterized protein</fullName>
    </submittedName>
</protein>
<keyword evidence="2" id="KW-1185">Reference proteome</keyword>
<dbReference type="EMBL" id="JAPFFF010000005">
    <property type="protein sequence ID" value="KAK8889440.1"/>
    <property type="molecule type" value="Genomic_DNA"/>
</dbReference>
<accession>A0ABR2KE84</accession>